<keyword evidence="5" id="KW-0132">Cell division</keyword>
<evidence type="ECO:0000313" key="16">
    <source>
        <dbReference type="Proteomes" id="UP000054485"/>
    </source>
</evidence>
<name>A0A0C9ZSY3_9AGAM</name>
<dbReference type="FunCoup" id="A0A0C9ZSY3">
    <property type="interactions" value="75"/>
</dbReference>
<organism evidence="15 16">
    <name type="scientific">Suillus luteus UH-Slu-Lm8-n1</name>
    <dbReference type="NCBI Taxonomy" id="930992"/>
    <lineage>
        <taxon>Eukaryota</taxon>
        <taxon>Fungi</taxon>
        <taxon>Dikarya</taxon>
        <taxon>Basidiomycota</taxon>
        <taxon>Agaricomycotina</taxon>
        <taxon>Agaricomycetes</taxon>
        <taxon>Agaricomycetidae</taxon>
        <taxon>Boletales</taxon>
        <taxon>Suillineae</taxon>
        <taxon>Suillaceae</taxon>
        <taxon>Suillus</taxon>
    </lineage>
</organism>
<evidence type="ECO:0000256" key="8">
    <source>
        <dbReference type="ARBA" id="ARBA00023054"/>
    </source>
</evidence>
<feature type="coiled-coil region" evidence="12">
    <location>
        <begin position="136"/>
        <end position="226"/>
    </location>
</feature>
<proteinExistence type="inferred from homology"/>
<evidence type="ECO:0000256" key="6">
    <source>
        <dbReference type="ARBA" id="ARBA00022776"/>
    </source>
</evidence>
<dbReference type="PANTHER" id="PTHR21650:SF2">
    <property type="entry name" value="KINETOCHORE PROTEIN NUF2"/>
    <property type="match status" value="1"/>
</dbReference>
<evidence type="ECO:0000259" key="14">
    <source>
        <dbReference type="Pfam" id="PF18595"/>
    </source>
</evidence>
<evidence type="ECO:0000313" key="15">
    <source>
        <dbReference type="EMBL" id="KIK40940.1"/>
    </source>
</evidence>
<accession>A0A0C9ZSY3</accession>
<evidence type="ECO:0000256" key="11">
    <source>
        <dbReference type="ARBA" id="ARBA00023328"/>
    </source>
</evidence>
<dbReference type="PANTHER" id="PTHR21650">
    <property type="entry name" value="MEMBRALIN/KINETOCHORE PROTEIN NUF2"/>
    <property type="match status" value="1"/>
</dbReference>
<evidence type="ECO:0000256" key="5">
    <source>
        <dbReference type="ARBA" id="ARBA00022618"/>
    </source>
</evidence>
<keyword evidence="11" id="KW-0137">Centromere</keyword>
<keyword evidence="7" id="KW-0995">Kinetochore</keyword>
<dbReference type="GO" id="GO:0051383">
    <property type="term" value="P:kinetochore organization"/>
    <property type="evidence" value="ECO:0007669"/>
    <property type="project" value="TreeGrafter"/>
</dbReference>
<evidence type="ECO:0000256" key="2">
    <source>
        <dbReference type="ARBA" id="ARBA00004629"/>
    </source>
</evidence>
<reference evidence="15 16" key="1">
    <citation type="submission" date="2014-04" db="EMBL/GenBank/DDBJ databases">
        <authorList>
            <consortium name="DOE Joint Genome Institute"/>
            <person name="Kuo A."/>
            <person name="Ruytinx J."/>
            <person name="Rineau F."/>
            <person name="Colpaert J."/>
            <person name="Kohler A."/>
            <person name="Nagy L.G."/>
            <person name="Floudas D."/>
            <person name="Copeland A."/>
            <person name="Barry K.W."/>
            <person name="Cichocki N."/>
            <person name="Veneault-Fourrey C."/>
            <person name="LaButti K."/>
            <person name="Lindquist E.A."/>
            <person name="Lipzen A."/>
            <person name="Lundell T."/>
            <person name="Morin E."/>
            <person name="Murat C."/>
            <person name="Sun H."/>
            <person name="Tunlid A."/>
            <person name="Henrissat B."/>
            <person name="Grigoriev I.V."/>
            <person name="Hibbett D.S."/>
            <person name="Martin F."/>
            <person name="Nordberg H.P."/>
            <person name="Cantor M.N."/>
            <person name="Hua S.X."/>
        </authorList>
    </citation>
    <scope>NUCLEOTIDE SEQUENCE [LARGE SCALE GENOMIC DNA]</scope>
    <source>
        <strain evidence="15 16">UH-Slu-Lm8-n1</strain>
    </source>
</reference>
<dbReference type="EMBL" id="KN835285">
    <property type="protein sequence ID" value="KIK40940.1"/>
    <property type="molecule type" value="Genomic_DNA"/>
</dbReference>
<keyword evidence="6" id="KW-0498">Mitosis</keyword>
<dbReference type="InterPro" id="IPR005549">
    <property type="entry name" value="Kinetochore_Nuf2_N"/>
</dbReference>
<evidence type="ECO:0008006" key="17">
    <source>
        <dbReference type="Google" id="ProtNLM"/>
    </source>
</evidence>
<evidence type="ECO:0000256" key="7">
    <source>
        <dbReference type="ARBA" id="ARBA00022838"/>
    </source>
</evidence>
<evidence type="ECO:0000259" key="13">
    <source>
        <dbReference type="Pfam" id="PF03800"/>
    </source>
</evidence>
<dbReference type="InterPro" id="IPR041112">
    <property type="entry name" value="Nuf2_DHR10-like"/>
</dbReference>
<dbReference type="GO" id="GO:0007052">
    <property type="term" value="P:mitotic spindle organization"/>
    <property type="evidence" value="ECO:0007669"/>
    <property type="project" value="TreeGrafter"/>
</dbReference>
<dbReference type="InterPro" id="IPR038275">
    <property type="entry name" value="Nuf2_N_sf"/>
</dbReference>
<evidence type="ECO:0000256" key="10">
    <source>
        <dbReference type="ARBA" id="ARBA00023306"/>
    </source>
</evidence>
<gene>
    <name evidence="15" type="ORF">CY34DRAFT_806665</name>
</gene>
<keyword evidence="16" id="KW-1185">Reference proteome</keyword>
<comment type="subcellular location">
    <subcellularLocation>
        <location evidence="2">Chromosome</location>
        <location evidence="2">Centromere</location>
        <location evidence="2">Kinetochore</location>
    </subcellularLocation>
    <subcellularLocation>
        <location evidence="1">Nucleus</location>
    </subcellularLocation>
</comment>
<sequence>MSGQYWFPNMPIPEIMTALSEWGLNVSNEQLVRPSSDFVIGVYNACLEQVTSISPNVLHKPTQRALASLEDANPDLYSNAISHNIMLYHLTRFATSARIMDFSSRDLSAPEPERTRFILSAFINFVKFAEQCTTFISNVREKSAQVIEEREQVIQELSEVQHNLAVLKAQRAKDEPKCEQLKEENAAMTTQLLAAKEVHTGLTKDIESLKIERAHLQARNETINSESALLMDNNSRTRSRIVQSPERIRRNIMTMGTTAIEDKKAVALHEAKARDLQAKISALVNIEKDVRSCIEQLQTTEKEVQLLEGSQKELAELKDSLEYKKVERGELQKKTERVHKQLGNAQEKLERAQRHAEEKRLASQQTVERLQRDYEKMDVERRENDKQVEELRMEAGDIEAKMAEHLKKSEAELNELLTEYWKLRHETEVYMETLANKLNMNVSSD</sequence>
<dbReference type="GO" id="GO:0005634">
    <property type="term" value="C:nucleus"/>
    <property type="evidence" value="ECO:0007669"/>
    <property type="project" value="UniProtKB-SubCell"/>
</dbReference>
<dbReference type="GO" id="GO:0031262">
    <property type="term" value="C:Ndc80 complex"/>
    <property type="evidence" value="ECO:0007669"/>
    <property type="project" value="InterPro"/>
</dbReference>
<feature type="domain" description="Nuf2 DHR10-like" evidence="14">
    <location>
        <begin position="257"/>
        <end position="372"/>
    </location>
</feature>
<evidence type="ECO:0000256" key="12">
    <source>
        <dbReference type="SAM" id="Coils"/>
    </source>
</evidence>
<evidence type="ECO:0000256" key="4">
    <source>
        <dbReference type="ARBA" id="ARBA00022454"/>
    </source>
</evidence>
<keyword evidence="9" id="KW-0539">Nucleus</keyword>
<feature type="coiled-coil region" evidence="12">
    <location>
        <begin position="283"/>
        <end position="426"/>
    </location>
</feature>
<evidence type="ECO:0000256" key="9">
    <source>
        <dbReference type="ARBA" id="ARBA00023242"/>
    </source>
</evidence>
<dbReference type="STRING" id="930992.A0A0C9ZSY3"/>
<dbReference type="GO" id="GO:0045132">
    <property type="term" value="P:meiotic chromosome segregation"/>
    <property type="evidence" value="ECO:0007669"/>
    <property type="project" value="TreeGrafter"/>
</dbReference>
<keyword evidence="10" id="KW-0131">Cell cycle</keyword>
<dbReference type="OrthoDB" id="8194677at2759"/>
<dbReference type="Pfam" id="PF03800">
    <property type="entry name" value="Nuf2"/>
    <property type="match status" value="1"/>
</dbReference>
<dbReference type="Proteomes" id="UP000054485">
    <property type="component" value="Unassembled WGS sequence"/>
</dbReference>
<evidence type="ECO:0000256" key="3">
    <source>
        <dbReference type="ARBA" id="ARBA00005498"/>
    </source>
</evidence>
<dbReference type="InParanoid" id="A0A0C9ZSY3"/>
<dbReference type="Gene3D" id="1.10.418.60">
    <property type="entry name" value="Ncd80 complex, Nuf2 subunit"/>
    <property type="match status" value="1"/>
</dbReference>
<evidence type="ECO:0000256" key="1">
    <source>
        <dbReference type="ARBA" id="ARBA00004123"/>
    </source>
</evidence>
<dbReference type="GO" id="GO:0044877">
    <property type="term" value="F:protein-containing complex binding"/>
    <property type="evidence" value="ECO:0007669"/>
    <property type="project" value="TreeGrafter"/>
</dbReference>
<dbReference type="GO" id="GO:0051315">
    <property type="term" value="P:attachment of mitotic spindle microtubules to kinetochore"/>
    <property type="evidence" value="ECO:0007669"/>
    <property type="project" value="TreeGrafter"/>
</dbReference>
<comment type="similarity">
    <text evidence="3">Belongs to the NUF2 family.</text>
</comment>
<dbReference type="GO" id="GO:0051301">
    <property type="term" value="P:cell division"/>
    <property type="evidence" value="ECO:0007669"/>
    <property type="project" value="UniProtKB-KW"/>
</dbReference>
<reference evidence="16" key="2">
    <citation type="submission" date="2015-01" db="EMBL/GenBank/DDBJ databases">
        <title>Evolutionary Origins and Diversification of the Mycorrhizal Mutualists.</title>
        <authorList>
            <consortium name="DOE Joint Genome Institute"/>
            <consortium name="Mycorrhizal Genomics Consortium"/>
            <person name="Kohler A."/>
            <person name="Kuo A."/>
            <person name="Nagy L.G."/>
            <person name="Floudas D."/>
            <person name="Copeland A."/>
            <person name="Barry K.W."/>
            <person name="Cichocki N."/>
            <person name="Veneault-Fourrey C."/>
            <person name="LaButti K."/>
            <person name="Lindquist E.A."/>
            <person name="Lipzen A."/>
            <person name="Lundell T."/>
            <person name="Morin E."/>
            <person name="Murat C."/>
            <person name="Riley R."/>
            <person name="Ohm R."/>
            <person name="Sun H."/>
            <person name="Tunlid A."/>
            <person name="Henrissat B."/>
            <person name="Grigoriev I.V."/>
            <person name="Hibbett D.S."/>
            <person name="Martin F."/>
        </authorList>
    </citation>
    <scope>NUCLEOTIDE SEQUENCE [LARGE SCALE GENOMIC DNA]</scope>
    <source>
        <strain evidence="16">UH-Slu-Lm8-n1</strain>
    </source>
</reference>
<keyword evidence="4" id="KW-0158">Chromosome</keyword>
<dbReference type="AlphaFoldDB" id="A0A0C9ZSY3"/>
<dbReference type="Pfam" id="PF18595">
    <property type="entry name" value="Nuf2_DHR10-like"/>
    <property type="match status" value="1"/>
</dbReference>
<protein>
    <recommendedName>
        <fullName evidence="17">Kinetochore protein NUF2</fullName>
    </recommendedName>
</protein>
<dbReference type="HOGENOM" id="CLU_025461_1_0_1"/>
<keyword evidence="8 12" id="KW-0175">Coiled coil</keyword>
<feature type="domain" description="Kinetochore protein Nuf2 N-terminal" evidence="13">
    <location>
        <begin position="4"/>
        <end position="141"/>
    </location>
</feature>